<keyword evidence="1" id="KW-1133">Transmembrane helix</keyword>
<dbReference type="STRING" id="667725.A0A0L0FXM0"/>
<organism evidence="3 4">
    <name type="scientific">Sphaeroforma arctica JP610</name>
    <dbReference type="NCBI Taxonomy" id="667725"/>
    <lineage>
        <taxon>Eukaryota</taxon>
        <taxon>Ichthyosporea</taxon>
        <taxon>Ichthyophonida</taxon>
        <taxon>Sphaeroforma</taxon>
    </lineage>
</organism>
<feature type="transmembrane region" description="Helical" evidence="1">
    <location>
        <begin position="30"/>
        <end position="54"/>
    </location>
</feature>
<dbReference type="PANTHER" id="PTHR37471:SF1">
    <property type="entry name" value="AB HYDROLASE-1 DOMAIN-CONTAINING PROTEIN"/>
    <property type="match status" value="1"/>
</dbReference>
<evidence type="ECO:0000259" key="2">
    <source>
        <dbReference type="Pfam" id="PF12697"/>
    </source>
</evidence>
<dbReference type="EMBL" id="KQ242020">
    <property type="protein sequence ID" value="KNC81565.1"/>
    <property type="molecule type" value="Genomic_DNA"/>
</dbReference>
<keyword evidence="1" id="KW-0812">Transmembrane</keyword>
<dbReference type="OrthoDB" id="6431331at2759"/>
<dbReference type="GeneID" id="25906626"/>
<keyword evidence="4" id="KW-1185">Reference proteome</keyword>
<dbReference type="RefSeq" id="XP_014155467.1">
    <property type="nucleotide sequence ID" value="XM_014299992.1"/>
</dbReference>
<dbReference type="InterPro" id="IPR029058">
    <property type="entry name" value="AB_hydrolase_fold"/>
</dbReference>
<feature type="domain" description="AB hydrolase-1" evidence="2">
    <location>
        <begin position="260"/>
        <end position="447"/>
    </location>
</feature>
<evidence type="ECO:0000313" key="4">
    <source>
        <dbReference type="Proteomes" id="UP000054560"/>
    </source>
</evidence>
<name>A0A0L0FXM0_9EUKA</name>
<evidence type="ECO:0000313" key="3">
    <source>
        <dbReference type="EMBL" id="KNC81565.1"/>
    </source>
</evidence>
<dbReference type="eggNOG" id="ENOG502QW6Q">
    <property type="taxonomic scope" value="Eukaryota"/>
</dbReference>
<protein>
    <recommendedName>
        <fullName evidence="2">AB hydrolase-1 domain-containing protein</fullName>
    </recommendedName>
</protein>
<dbReference type="AlphaFoldDB" id="A0A0L0FXM0"/>
<dbReference type="PANTHER" id="PTHR37471">
    <property type="entry name" value="UNNAMED PRODUCT"/>
    <property type="match status" value="1"/>
</dbReference>
<sequence length="507" mass="58553">MDRSSFLPFLSLVIGPVCMAAIAYSILAYVIGILPALEVIGLVLLTLEVIWYFYYRYRIRALSETLVTSPPYDDYEFILENIIDYVSDNGNVFFPLWFQSRNVESITRSEFRAMFAANYHHKTVSELTPYEAEMFERMCTSFEDRVGAKFMVQDASTDKVKGLPARVYYDDSEEHPVGYMQHTRDDLKVIHHPLFLYLWSHLSNVSCTIVLRYVLGFTDVFDQTTRIWYWVKRSKKKVTQEAYGTFDDAAKSTPAARKPIVFAHGMGVGLGQYLHIVWRLCHMHNYLGEPDKDGVTEDTSGVDDRDVYLMDMPHIALRICEDVPTVDSLVETIKNFLQKDGHDSAVFVGHSYGTVVLARMAKTNKHLMHTTAFIDPICFLLFVPDILHSFVYRSPAAHWFQWLRWYFCSRELYMQNVLCRNFWWHQYILFASDIPKHTLVVAAMEDDIVPSRGVVEYLKANSPDTHVFEPLFQHAQFMTSPDFVKKLIRRLVAQDASATAEKAAGTY</sequence>
<dbReference type="Gene3D" id="3.40.50.1820">
    <property type="entry name" value="alpha/beta hydrolase"/>
    <property type="match status" value="1"/>
</dbReference>
<dbReference type="InterPro" id="IPR000073">
    <property type="entry name" value="AB_hydrolase_1"/>
</dbReference>
<feature type="transmembrane region" description="Helical" evidence="1">
    <location>
        <begin position="194"/>
        <end position="215"/>
    </location>
</feature>
<accession>A0A0L0FXM0</accession>
<proteinExistence type="predicted"/>
<reference evidence="3 4" key="1">
    <citation type="submission" date="2011-02" db="EMBL/GenBank/DDBJ databases">
        <title>The Genome Sequence of Sphaeroforma arctica JP610.</title>
        <authorList>
            <consortium name="The Broad Institute Genome Sequencing Platform"/>
            <person name="Russ C."/>
            <person name="Cuomo C."/>
            <person name="Young S.K."/>
            <person name="Zeng Q."/>
            <person name="Gargeya S."/>
            <person name="Alvarado L."/>
            <person name="Berlin A."/>
            <person name="Chapman S.B."/>
            <person name="Chen Z."/>
            <person name="Freedman E."/>
            <person name="Gellesch M."/>
            <person name="Goldberg J."/>
            <person name="Griggs A."/>
            <person name="Gujja S."/>
            <person name="Heilman E."/>
            <person name="Heiman D."/>
            <person name="Howarth C."/>
            <person name="Mehta T."/>
            <person name="Neiman D."/>
            <person name="Pearson M."/>
            <person name="Roberts A."/>
            <person name="Saif S."/>
            <person name="Shea T."/>
            <person name="Shenoy N."/>
            <person name="Sisk P."/>
            <person name="Stolte C."/>
            <person name="Sykes S."/>
            <person name="White J."/>
            <person name="Yandava C."/>
            <person name="Burger G."/>
            <person name="Gray M.W."/>
            <person name="Holland P.W.H."/>
            <person name="King N."/>
            <person name="Lang F.B.F."/>
            <person name="Roger A.J."/>
            <person name="Ruiz-Trillo I."/>
            <person name="Haas B."/>
            <person name="Nusbaum C."/>
            <person name="Birren B."/>
        </authorList>
    </citation>
    <scope>NUCLEOTIDE SEQUENCE [LARGE SCALE GENOMIC DNA]</scope>
    <source>
        <strain evidence="3 4">JP610</strain>
    </source>
</reference>
<dbReference type="SUPFAM" id="SSF53474">
    <property type="entry name" value="alpha/beta-Hydrolases"/>
    <property type="match status" value="1"/>
</dbReference>
<evidence type="ECO:0000256" key="1">
    <source>
        <dbReference type="SAM" id="Phobius"/>
    </source>
</evidence>
<dbReference type="Pfam" id="PF12697">
    <property type="entry name" value="Abhydrolase_6"/>
    <property type="match status" value="1"/>
</dbReference>
<dbReference type="Proteomes" id="UP000054560">
    <property type="component" value="Unassembled WGS sequence"/>
</dbReference>
<keyword evidence="1" id="KW-0472">Membrane</keyword>
<gene>
    <name evidence="3" type="ORF">SARC_06122</name>
</gene>